<dbReference type="NCBIfam" id="TIGR01707">
    <property type="entry name" value="gspI"/>
    <property type="match status" value="1"/>
</dbReference>
<keyword evidence="6 9" id="KW-0812">Transmembrane</keyword>
<dbReference type="GO" id="GO:0015627">
    <property type="term" value="C:type II protein secretion system complex"/>
    <property type="evidence" value="ECO:0007669"/>
    <property type="project" value="UniProtKB-UniRule"/>
</dbReference>
<dbReference type="EMBL" id="BSNM01000014">
    <property type="protein sequence ID" value="GLQ31834.1"/>
    <property type="molecule type" value="Genomic_DNA"/>
</dbReference>
<dbReference type="RefSeq" id="WP_284381574.1">
    <property type="nucleotide sequence ID" value="NZ_BSNM01000014.1"/>
</dbReference>
<evidence type="ECO:0000256" key="6">
    <source>
        <dbReference type="ARBA" id="ARBA00022692"/>
    </source>
</evidence>
<comment type="similarity">
    <text evidence="2 9">Belongs to the GSP I family.</text>
</comment>
<reference evidence="11" key="1">
    <citation type="journal article" date="2014" name="Int. J. Syst. Evol. Microbiol.">
        <title>Complete genome sequence of Corynebacterium casei LMG S-19264T (=DSM 44701T), isolated from a smear-ripened cheese.</title>
        <authorList>
            <consortium name="US DOE Joint Genome Institute (JGI-PGF)"/>
            <person name="Walter F."/>
            <person name="Albersmeier A."/>
            <person name="Kalinowski J."/>
            <person name="Ruckert C."/>
        </authorList>
    </citation>
    <scope>NUCLEOTIDE SEQUENCE</scope>
    <source>
        <strain evidence="11">NBRC 110071</strain>
    </source>
</reference>
<dbReference type="PANTHER" id="PTHR38779:SF2">
    <property type="entry name" value="TYPE II SECRETION SYSTEM PROTEIN I-RELATED"/>
    <property type="match status" value="1"/>
</dbReference>
<evidence type="ECO:0000256" key="1">
    <source>
        <dbReference type="ARBA" id="ARBA00004377"/>
    </source>
</evidence>
<dbReference type="InterPro" id="IPR010052">
    <property type="entry name" value="T2SS_protein-GspI"/>
</dbReference>
<feature type="domain" description="Type II secretion system protein GspI C-terminal" evidence="10">
    <location>
        <begin position="47"/>
        <end position="129"/>
    </location>
</feature>
<keyword evidence="3" id="KW-1003">Cell membrane</keyword>
<dbReference type="PANTHER" id="PTHR38779">
    <property type="entry name" value="TYPE II SECRETION SYSTEM PROTEIN I-RELATED"/>
    <property type="match status" value="1"/>
</dbReference>
<comment type="PTM">
    <text evidence="9">Cleaved by prepilin peptidase.</text>
</comment>
<evidence type="ECO:0000259" key="10">
    <source>
        <dbReference type="Pfam" id="PF02501"/>
    </source>
</evidence>
<comment type="subcellular location">
    <subcellularLocation>
        <location evidence="1 9">Cell inner membrane</location>
        <topology evidence="1 9">Single-pass membrane protein</topology>
    </subcellularLocation>
</comment>
<evidence type="ECO:0000256" key="4">
    <source>
        <dbReference type="ARBA" id="ARBA00022481"/>
    </source>
</evidence>
<dbReference type="InterPro" id="IPR012902">
    <property type="entry name" value="N_methyl_site"/>
</dbReference>
<dbReference type="SUPFAM" id="SSF54523">
    <property type="entry name" value="Pili subunits"/>
    <property type="match status" value="1"/>
</dbReference>
<evidence type="ECO:0000313" key="11">
    <source>
        <dbReference type="EMBL" id="GLQ31834.1"/>
    </source>
</evidence>
<keyword evidence="5 9" id="KW-0997">Cell inner membrane</keyword>
<reference evidence="11" key="2">
    <citation type="submission" date="2023-01" db="EMBL/GenBank/DDBJ databases">
        <title>Draft genome sequence of Litoribrevibacter albus strain NBRC 110071.</title>
        <authorList>
            <person name="Sun Q."/>
            <person name="Mori K."/>
        </authorList>
    </citation>
    <scope>NUCLEOTIDE SEQUENCE</scope>
    <source>
        <strain evidence="11">NBRC 110071</strain>
    </source>
</reference>
<dbReference type="Pfam" id="PF07963">
    <property type="entry name" value="N_methyl"/>
    <property type="match status" value="1"/>
</dbReference>
<evidence type="ECO:0000313" key="12">
    <source>
        <dbReference type="Proteomes" id="UP001161389"/>
    </source>
</evidence>
<comment type="caution">
    <text evidence="11">The sequence shown here is derived from an EMBL/GenBank/DDBJ whole genome shotgun (WGS) entry which is preliminary data.</text>
</comment>
<dbReference type="NCBIfam" id="TIGR02532">
    <property type="entry name" value="IV_pilin_GFxxxE"/>
    <property type="match status" value="1"/>
</dbReference>
<evidence type="ECO:0000256" key="5">
    <source>
        <dbReference type="ARBA" id="ARBA00022519"/>
    </source>
</evidence>
<dbReference type="Proteomes" id="UP001161389">
    <property type="component" value="Unassembled WGS sequence"/>
</dbReference>
<dbReference type="GO" id="GO:0005886">
    <property type="term" value="C:plasma membrane"/>
    <property type="evidence" value="ECO:0007669"/>
    <property type="project" value="UniProtKB-SubCell"/>
</dbReference>
<evidence type="ECO:0000256" key="8">
    <source>
        <dbReference type="ARBA" id="ARBA00023136"/>
    </source>
</evidence>
<keyword evidence="7 9" id="KW-1133">Transmembrane helix</keyword>
<feature type="transmembrane region" description="Helical" evidence="9">
    <location>
        <begin position="12"/>
        <end position="33"/>
    </location>
</feature>
<evidence type="ECO:0000256" key="9">
    <source>
        <dbReference type="RuleBase" id="RU368030"/>
    </source>
</evidence>
<dbReference type="AlphaFoldDB" id="A0AA37SBU4"/>
<dbReference type="Gene3D" id="3.30.1300.30">
    <property type="entry name" value="GSPII I/J protein-like"/>
    <property type="match status" value="1"/>
</dbReference>
<keyword evidence="4 9" id="KW-0488">Methylation</keyword>
<keyword evidence="8 9" id="KW-0472">Membrane</keyword>
<dbReference type="InterPro" id="IPR003413">
    <property type="entry name" value="T2SS_GspI_C"/>
</dbReference>
<accession>A0AA37SBU4</accession>
<protein>
    <recommendedName>
        <fullName evidence="9">Type II secretion system protein I</fullName>
        <shortName evidence="9">T2SS minor pseudopilin I</shortName>
    </recommendedName>
</protein>
<dbReference type="InterPro" id="IPR045584">
    <property type="entry name" value="Pilin-like"/>
</dbReference>
<evidence type="ECO:0000256" key="3">
    <source>
        <dbReference type="ARBA" id="ARBA00022475"/>
    </source>
</evidence>
<sequence>MSINRKCRLFQPGFTLIEVMIALMIFAVIAVSVGRSASIYINNAARLELKTKALLIAEQELNAFVLEPGFPASKTTTYDIDVGDKTWAITRKVSANPRTANFFKLIELSVAEKGTTFGKDYPIVTLTGFKGKN</sequence>
<keyword evidence="12" id="KW-1185">Reference proteome</keyword>
<name>A0AA37SBU4_9GAMM</name>
<comment type="subunit">
    <text evidence="9">Type II secretion is composed of four main components: the outer membrane complex, the inner membrane complex, the cytoplasmic secretion ATPase and the periplasm-spanning pseudopilus.</text>
</comment>
<proteinExistence type="inferred from homology"/>
<organism evidence="11 12">
    <name type="scientific">Litoribrevibacter albus</name>
    <dbReference type="NCBI Taxonomy" id="1473156"/>
    <lineage>
        <taxon>Bacteria</taxon>
        <taxon>Pseudomonadati</taxon>
        <taxon>Pseudomonadota</taxon>
        <taxon>Gammaproteobacteria</taxon>
        <taxon>Oceanospirillales</taxon>
        <taxon>Oceanospirillaceae</taxon>
        <taxon>Litoribrevibacter</taxon>
    </lineage>
</organism>
<evidence type="ECO:0000256" key="2">
    <source>
        <dbReference type="ARBA" id="ARBA00008358"/>
    </source>
</evidence>
<dbReference type="GO" id="GO:0015628">
    <property type="term" value="P:protein secretion by the type II secretion system"/>
    <property type="evidence" value="ECO:0007669"/>
    <property type="project" value="UniProtKB-UniRule"/>
</dbReference>
<dbReference type="Pfam" id="PF02501">
    <property type="entry name" value="T2SSI"/>
    <property type="match status" value="1"/>
</dbReference>
<evidence type="ECO:0000256" key="7">
    <source>
        <dbReference type="ARBA" id="ARBA00022989"/>
    </source>
</evidence>
<comment type="function">
    <text evidence="9">Component of the type II secretion system required for the energy-dependent secretion of extracellular factors such as proteases and toxins from the periplasm.</text>
</comment>
<gene>
    <name evidence="11" type="ORF">GCM10007876_23130</name>
</gene>